<dbReference type="Proteomes" id="UP001519345">
    <property type="component" value="Unassembled WGS sequence"/>
</dbReference>
<protein>
    <submittedName>
        <fullName evidence="2">Uncharacterized protein</fullName>
    </submittedName>
</protein>
<sequence length="53" mass="6209">MSDERKNNESSKDEQLELFRVDDKGKKLTTNQGLNPRSSSKQIFFHNHTKSRT</sequence>
<comment type="caution">
    <text evidence="2">The sequence shown here is derived from an EMBL/GenBank/DDBJ whole genome shotgun (WGS) entry which is preliminary data.</text>
</comment>
<evidence type="ECO:0000313" key="2">
    <source>
        <dbReference type="EMBL" id="MBP1970475.1"/>
    </source>
</evidence>
<accession>A0ABS4IIR5</accession>
<reference evidence="2 3" key="1">
    <citation type="submission" date="2021-03" db="EMBL/GenBank/DDBJ databases">
        <title>Genomic Encyclopedia of Type Strains, Phase IV (KMG-IV): sequencing the most valuable type-strain genomes for metagenomic binning, comparative biology and taxonomic classification.</title>
        <authorList>
            <person name="Goeker M."/>
        </authorList>
    </citation>
    <scope>NUCLEOTIDE SEQUENCE [LARGE SCALE GENOMIC DNA]</scope>
    <source>
        <strain evidence="2 3">DSM 25609</strain>
    </source>
</reference>
<dbReference type="RefSeq" id="WP_209463599.1">
    <property type="nucleotide sequence ID" value="NZ_CP110224.1"/>
</dbReference>
<evidence type="ECO:0000313" key="3">
    <source>
        <dbReference type="Proteomes" id="UP001519345"/>
    </source>
</evidence>
<dbReference type="EMBL" id="JAGGKX010000013">
    <property type="protein sequence ID" value="MBP1970475.1"/>
    <property type="molecule type" value="Genomic_DNA"/>
</dbReference>
<proteinExistence type="predicted"/>
<gene>
    <name evidence="2" type="ORF">J2Z83_002596</name>
</gene>
<feature type="compositionally biased region" description="Polar residues" evidence="1">
    <location>
        <begin position="28"/>
        <end position="42"/>
    </location>
</feature>
<feature type="region of interest" description="Disordered" evidence="1">
    <location>
        <begin position="1"/>
        <end position="53"/>
    </location>
</feature>
<name>A0ABS4IIR5_9BACI</name>
<organism evidence="2 3">
    <name type="scientific">Virgibacillus natechei</name>
    <dbReference type="NCBI Taxonomy" id="1216297"/>
    <lineage>
        <taxon>Bacteria</taxon>
        <taxon>Bacillati</taxon>
        <taxon>Bacillota</taxon>
        <taxon>Bacilli</taxon>
        <taxon>Bacillales</taxon>
        <taxon>Bacillaceae</taxon>
        <taxon>Virgibacillus</taxon>
    </lineage>
</organism>
<feature type="compositionally biased region" description="Basic and acidic residues" evidence="1">
    <location>
        <begin position="1"/>
        <end position="26"/>
    </location>
</feature>
<evidence type="ECO:0000256" key="1">
    <source>
        <dbReference type="SAM" id="MobiDB-lite"/>
    </source>
</evidence>
<keyword evidence="3" id="KW-1185">Reference proteome</keyword>